<proteinExistence type="inferred from homology"/>
<reference evidence="7 8" key="2">
    <citation type="journal article" date="2017" name="Front. Plant Sci.">
        <title>Gene Classification and Mining of Molecular Markers Useful in Red Clover (Trifolium pratense) Breeding.</title>
        <authorList>
            <person name="Istvanek J."/>
            <person name="Dluhosova J."/>
            <person name="Dluhos P."/>
            <person name="Patkova L."/>
            <person name="Nedelnik J."/>
            <person name="Repkova J."/>
        </authorList>
    </citation>
    <scope>NUCLEOTIDE SEQUENCE [LARGE SCALE GENOMIC DNA]</scope>
    <source>
        <strain evidence="8">cv. Tatra</strain>
        <tissue evidence="7">Young leaves</tissue>
    </source>
</reference>
<name>A0A2K3N5Y6_TRIPR</name>
<dbReference type="AlphaFoldDB" id="A0A2K3N5Y6"/>
<keyword evidence="5" id="KW-0472">Membrane</keyword>
<dbReference type="EMBL" id="ASHM01016668">
    <property type="protein sequence ID" value="PNX98463.1"/>
    <property type="molecule type" value="Genomic_DNA"/>
</dbReference>
<evidence type="ECO:0000313" key="8">
    <source>
        <dbReference type="Proteomes" id="UP000236291"/>
    </source>
</evidence>
<accession>A0A2K3N5Y6</accession>
<gene>
    <name evidence="7" type="ORF">L195_g021711</name>
</gene>
<dbReference type="Proteomes" id="UP000236291">
    <property type="component" value="Unassembled WGS sequence"/>
</dbReference>
<keyword evidence="3" id="KW-0812">Transmembrane</keyword>
<evidence type="ECO:0000256" key="6">
    <source>
        <dbReference type="SAM" id="MobiDB-lite"/>
    </source>
</evidence>
<sequence length="143" mass="15680">GAVELAAAGVSIALFNQASKITIFPLVSITTSFVAEEDTIKRMNEAENDKTKLRTEVIMPKDVVLQDIEKGTLKENIKAPNESMVEDNKTNGTVARSFGHEDDKNKKHGDKTNGVGGGPRIEQSSNLIDNKIELLYRPIKLND</sequence>
<dbReference type="PANTHER" id="PTHR42893:SF11">
    <property type="entry name" value="PROTEIN DETOXIFICATION 43"/>
    <property type="match status" value="1"/>
</dbReference>
<dbReference type="GO" id="GO:0015137">
    <property type="term" value="F:citrate transmembrane transporter activity"/>
    <property type="evidence" value="ECO:0007669"/>
    <property type="project" value="TreeGrafter"/>
</dbReference>
<evidence type="ECO:0000256" key="2">
    <source>
        <dbReference type="ARBA" id="ARBA00010199"/>
    </source>
</evidence>
<reference evidence="7 8" key="1">
    <citation type="journal article" date="2014" name="Am. J. Bot.">
        <title>Genome assembly and annotation for red clover (Trifolium pratense; Fabaceae).</title>
        <authorList>
            <person name="Istvanek J."/>
            <person name="Jaros M."/>
            <person name="Krenek A."/>
            <person name="Repkova J."/>
        </authorList>
    </citation>
    <scope>NUCLEOTIDE SEQUENCE [LARGE SCALE GENOMIC DNA]</scope>
    <source>
        <strain evidence="8">cv. Tatra</strain>
        <tissue evidence="7">Young leaves</tissue>
    </source>
</reference>
<dbReference type="STRING" id="57577.A0A2K3N5Y6"/>
<evidence type="ECO:0000256" key="3">
    <source>
        <dbReference type="ARBA" id="ARBA00022692"/>
    </source>
</evidence>
<dbReference type="InterPro" id="IPR044644">
    <property type="entry name" value="DinF-like"/>
</dbReference>
<comment type="caution">
    <text evidence="7">The sequence shown here is derived from an EMBL/GenBank/DDBJ whole genome shotgun (WGS) entry which is preliminary data.</text>
</comment>
<dbReference type="GO" id="GO:0016020">
    <property type="term" value="C:membrane"/>
    <property type="evidence" value="ECO:0007669"/>
    <property type="project" value="UniProtKB-SubCell"/>
</dbReference>
<feature type="non-terminal residue" evidence="7">
    <location>
        <position position="1"/>
    </location>
</feature>
<evidence type="ECO:0000313" key="7">
    <source>
        <dbReference type="EMBL" id="PNX98463.1"/>
    </source>
</evidence>
<comment type="similarity">
    <text evidence="2">Belongs to the multi antimicrobial extrusion (MATE) (TC 2.A.66.1) family.</text>
</comment>
<organism evidence="7 8">
    <name type="scientific">Trifolium pratense</name>
    <name type="common">Red clover</name>
    <dbReference type="NCBI Taxonomy" id="57577"/>
    <lineage>
        <taxon>Eukaryota</taxon>
        <taxon>Viridiplantae</taxon>
        <taxon>Streptophyta</taxon>
        <taxon>Embryophyta</taxon>
        <taxon>Tracheophyta</taxon>
        <taxon>Spermatophyta</taxon>
        <taxon>Magnoliopsida</taxon>
        <taxon>eudicotyledons</taxon>
        <taxon>Gunneridae</taxon>
        <taxon>Pentapetalae</taxon>
        <taxon>rosids</taxon>
        <taxon>fabids</taxon>
        <taxon>Fabales</taxon>
        <taxon>Fabaceae</taxon>
        <taxon>Papilionoideae</taxon>
        <taxon>50 kb inversion clade</taxon>
        <taxon>NPAAA clade</taxon>
        <taxon>Hologalegina</taxon>
        <taxon>IRL clade</taxon>
        <taxon>Trifolieae</taxon>
        <taxon>Trifolium</taxon>
    </lineage>
</organism>
<feature type="region of interest" description="Disordered" evidence="6">
    <location>
        <begin position="75"/>
        <end position="124"/>
    </location>
</feature>
<evidence type="ECO:0000256" key="5">
    <source>
        <dbReference type="ARBA" id="ARBA00023136"/>
    </source>
</evidence>
<protein>
    <submittedName>
        <fullName evidence="7">MATE efflux family protein FRD3-like</fullName>
    </submittedName>
</protein>
<keyword evidence="4" id="KW-1133">Transmembrane helix</keyword>
<evidence type="ECO:0000256" key="1">
    <source>
        <dbReference type="ARBA" id="ARBA00004141"/>
    </source>
</evidence>
<dbReference type="PANTHER" id="PTHR42893">
    <property type="entry name" value="PROTEIN DETOXIFICATION 44, CHLOROPLASTIC-RELATED"/>
    <property type="match status" value="1"/>
</dbReference>
<comment type="subcellular location">
    <subcellularLocation>
        <location evidence="1">Membrane</location>
        <topology evidence="1">Multi-pass membrane protein</topology>
    </subcellularLocation>
</comment>
<evidence type="ECO:0000256" key="4">
    <source>
        <dbReference type="ARBA" id="ARBA00022989"/>
    </source>
</evidence>